<dbReference type="Pfam" id="PF00728">
    <property type="entry name" value="Glyco_hydro_20"/>
    <property type="match status" value="1"/>
</dbReference>
<dbReference type="SUPFAM" id="SSF51445">
    <property type="entry name" value="(Trans)glycosidases"/>
    <property type="match status" value="1"/>
</dbReference>
<dbReference type="VEuPathDB" id="VectorBase:GPAI008703"/>
<dbReference type="GO" id="GO:0030203">
    <property type="term" value="P:glycosaminoglycan metabolic process"/>
    <property type="evidence" value="ECO:0007669"/>
    <property type="project" value="TreeGrafter"/>
</dbReference>
<dbReference type="PANTHER" id="PTHR22600:SF42">
    <property type="entry name" value="BETA-N-ACETYLHEXOSAMINIDASE"/>
    <property type="match status" value="1"/>
</dbReference>
<dbReference type="PIRSF" id="PIRSF001093">
    <property type="entry name" value="B-hxosamndse_ab_euk"/>
    <property type="match status" value="1"/>
</dbReference>
<evidence type="ECO:0000256" key="7">
    <source>
        <dbReference type="PIRNR" id="PIRNR001093"/>
    </source>
</evidence>
<evidence type="ECO:0000313" key="12">
    <source>
        <dbReference type="Proteomes" id="UP000092445"/>
    </source>
</evidence>
<feature type="domain" description="Glycoside hydrolase family 20 catalytic" evidence="9">
    <location>
        <begin position="225"/>
        <end position="563"/>
    </location>
</feature>
<name>A0A1A9ZAI9_GLOPL</name>
<evidence type="ECO:0000259" key="9">
    <source>
        <dbReference type="Pfam" id="PF00728"/>
    </source>
</evidence>
<dbReference type="InterPro" id="IPR029019">
    <property type="entry name" value="HEX_eukaryotic_N"/>
</dbReference>
<dbReference type="GO" id="GO:0005975">
    <property type="term" value="P:carbohydrate metabolic process"/>
    <property type="evidence" value="ECO:0007669"/>
    <property type="project" value="InterPro"/>
</dbReference>
<evidence type="ECO:0000256" key="8">
    <source>
        <dbReference type="PIRSR" id="PIRSR001093-1"/>
    </source>
</evidence>
<organism evidence="11 12">
    <name type="scientific">Glossina pallidipes</name>
    <name type="common">Tsetse fly</name>
    <dbReference type="NCBI Taxonomy" id="7398"/>
    <lineage>
        <taxon>Eukaryota</taxon>
        <taxon>Metazoa</taxon>
        <taxon>Ecdysozoa</taxon>
        <taxon>Arthropoda</taxon>
        <taxon>Hexapoda</taxon>
        <taxon>Insecta</taxon>
        <taxon>Pterygota</taxon>
        <taxon>Neoptera</taxon>
        <taxon>Endopterygota</taxon>
        <taxon>Diptera</taxon>
        <taxon>Brachycera</taxon>
        <taxon>Muscomorpha</taxon>
        <taxon>Hippoboscoidea</taxon>
        <taxon>Glossinidae</taxon>
        <taxon>Glossina</taxon>
    </lineage>
</organism>
<evidence type="ECO:0000256" key="5">
    <source>
        <dbReference type="ARBA" id="ARBA00023180"/>
    </source>
</evidence>
<dbReference type="Proteomes" id="UP000092445">
    <property type="component" value="Unassembled WGS sequence"/>
</dbReference>
<keyword evidence="3" id="KW-0732">Signal</keyword>
<comment type="similarity">
    <text evidence="2 7">Belongs to the glycosyl hydrolase 20 family.</text>
</comment>
<dbReference type="PRINTS" id="PR00738">
    <property type="entry name" value="GLHYDRLASE20"/>
</dbReference>
<dbReference type="InterPro" id="IPR029018">
    <property type="entry name" value="Hex-like_dom2"/>
</dbReference>
<dbReference type="GO" id="GO:0016231">
    <property type="term" value="F:beta-N-acetylglucosaminidase activity"/>
    <property type="evidence" value="ECO:0007669"/>
    <property type="project" value="TreeGrafter"/>
</dbReference>
<reference evidence="11" key="2">
    <citation type="submission" date="2020-05" db="UniProtKB">
        <authorList>
            <consortium name="EnsemblMetazoa"/>
        </authorList>
    </citation>
    <scope>IDENTIFICATION</scope>
    <source>
        <strain evidence="11">IAEA</strain>
    </source>
</reference>
<evidence type="ECO:0000313" key="11">
    <source>
        <dbReference type="EnsemblMetazoa" id="GPAI008703-PA"/>
    </source>
</evidence>
<dbReference type="Gene3D" id="3.30.379.10">
    <property type="entry name" value="Chitobiase/beta-hexosaminidase domain 2-like"/>
    <property type="match status" value="1"/>
</dbReference>
<proteinExistence type="inferred from homology"/>
<feature type="active site" description="Proton donor" evidence="8">
    <location>
        <position position="386"/>
    </location>
</feature>
<dbReference type="EC" id="3.2.1.52" evidence="7"/>
<dbReference type="SUPFAM" id="SSF55545">
    <property type="entry name" value="beta-N-acetylhexosaminidase-like domain"/>
    <property type="match status" value="1"/>
</dbReference>
<dbReference type="Pfam" id="PF14845">
    <property type="entry name" value="Glycohydro_20b2"/>
    <property type="match status" value="1"/>
</dbReference>
<dbReference type="FunFam" id="3.20.20.80:FF:000063">
    <property type="entry name" value="Beta-hexosaminidase"/>
    <property type="match status" value="1"/>
</dbReference>
<feature type="domain" description="Beta-hexosaminidase eukaryotic type N-terminal" evidence="10">
    <location>
        <begin position="84"/>
        <end position="200"/>
    </location>
</feature>
<dbReference type="InterPro" id="IPR017853">
    <property type="entry name" value="GH"/>
</dbReference>
<evidence type="ECO:0000256" key="2">
    <source>
        <dbReference type="ARBA" id="ARBA00006285"/>
    </source>
</evidence>
<dbReference type="Gene3D" id="3.20.20.80">
    <property type="entry name" value="Glycosidases"/>
    <property type="match status" value="1"/>
</dbReference>
<dbReference type="PANTHER" id="PTHR22600">
    <property type="entry name" value="BETA-HEXOSAMINIDASE"/>
    <property type="match status" value="1"/>
</dbReference>
<keyword evidence="12" id="KW-1185">Reference proteome</keyword>
<keyword evidence="5" id="KW-0325">Glycoprotein</keyword>
<dbReference type="AlphaFoldDB" id="A0A1A9ZAI9"/>
<evidence type="ECO:0000256" key="6">
    <source>
        <dbReference type="ARBA" id="ARBA00023295"/>
    </source>
</evidence>
<evidence type="ECO:0000256" key="4">
    <source>
        <dbReference type="ARBA" id="ARBA00022801"/>
    </source>
</evidence>
<reference evidence="12" key="1">
    <citation type="submission" date="2014-03" db="EMBL/GenBank/DDBJ databases">
        <authorList>
            <person name="Aksoy S."/>
            <person name="Warren W."/>
            <person name="Wilson R.K."/>
        </authorList>
    </citation>
    <scope>NUCLEOTIDE SEQUENCE [LARGE SCALE GENOMIC DNA]</scope>
    <source>
        <strain evidence="12">IAEA</strain>
    </source>
</reference>
<keyword evidence="6 7" id="KW-0326">Glycosidase</keyword>
<dbReference type="EnsemblMetazoa" id="GPAI008703-RA">
    <property type="protein sequence ID" value="GPAI008703-PA"/>
    <property type="gene ID" value="GPAI008703"/>
</dbReference>
<evidence type="ECO:0000259" key="10">
    <source>
        <dbReference type="Pfam" id="PF14845"/>
    </source>
</evidence>
<dbReference type="STRING" id="7398.A0A1A9ZAI9"/>
<comment type="catalytic activity">
    <reaction evidence="1 7">
        <text>Hydrolysis of terminal non-reducing N-acetyl-D-hexosamine residues in N-acetyl-beta-D-hexosaminides.</text>
        <dbReference type="EC" id="3.2.1.52"/>
    </reaction>
</comment>
<accession>A0A1A9ZAI9</accession>
<dbReference type="GO" id="GO:0005886">
    <property type="term" value="C:plasma membrane"/>
    <property type="evidence" value="ECO:0007669"/>
    <property type="project" value="TreeGrafter"/>
</dbReference>
<evidence type="ECO:0000256" key="3">
    <source>
        <dbReference type="ARBA" id="ARBA00022729"/>
    </source>
</evidence>
<protein>
    <recommendedName>
        <fullName evidence="7">Beta-hexosaminidase</fullName>
        <ecNumber evidence="7">3.2.1.52</ecNumber>
    </recommendedName>
</protein>
<keyword evidence="4 7" id="KW-0378">Hydrolase</keyword>
<evidence type="ECO:0000256" key="1">
    <source>
        <dbReference type="ARBA" id="ARBA00001231"/>
    </source>
</evidence>
<sequence length="605" mass="68879">MNDSKKEFAAQRVARAKIASRNQKKKLQLPSTPPARDMPIFNFGRWVCIEERLCVAEENASFCPNTTFESQEDCRLSCGKYGAIWPMPTGNCELGNDRVHFSPKKVKIIVMTNSSTIEKFLYTTTRSFDQNIAKECKQNCNLEKSAEVIIYATVNSTSLTLDWDTNEAYSLNVHTTGNVSRVEIKAATVYGVRHAFETLTNLVTSSKSNGLLLVSSAYIDDRPIYPHRGLLLDTARNFIPLRRIRNTIDAMAASKLNVFHWHVVDTHSFPLEICRIRQMSEHGAYSASNTYRRNDTIDLIKYARVRGVRVIVEIEGPSHVGKGWHWTSKAGLGHVIICTNREACHNPPCGQLNPFNQNVYMLIKAIYEDIAEINAPEETLHMGGDEVLIPCWNKSKEIRKYITEGGLELSLQTFHNLWSVYHKINLKSWNEVKRRIFPKIEKIGPVIIWSSALTESEAIDHYLPKEQFIVQTRVDANSTLTTMLAGKGYKVIVSSSNAWYFGHGSGESSVYHSWNKMYDNRIETHPNILGGEACMMSDTADRFAIESRIWPRAGAAAERLWSNPNSTSHQAKYRFYRFRQRLISREVRPDAVAPKYCVLHENQCE</sequence>
<dbReference type="InterPro" id="IPR015883">
    <property type="entry name" value="Glyco_hydro_20_cat"/>
</dbReference>
<dbReference type="InterPro" id="IPR025705">
    <property type="entry name" value="Beta_hexosaminidase_sua/sub"/>
</dbReference>